<sequence length="419" mass="47652">MIPPAKKKVNLSESENKDRFSNLSECVILHILSFLNAKDAVRTSVLSTRWKDLWKHIPALILHSSDFRSVKIFTEFVSKILCLRNSYIELRSLDFKYDVSHLELGKDFPDHLGPQVLEKIVNYAISHHVQQLGLSVTSGIAQILPRLFHSLTLTHLKLSIYNSAIDLEQISLDSTVLRYLENLFPKYFNLPSLTSLQLGNFTFCVGDNGCAEPFSIFKRLNSLVISDCTVKGTETFCISSATLVNLTVYNNLKQYYKIELCTPSLCTFTFGGTPYQTISGSDISSLKHVDLHAKVVPYSRAPPLLLFCWLLEFANIKSLTVTATTLQVLSLIPGLLKFCIHSLVNLKLLRVEIDKIQDGFRSTPCEVKLQNVQSKKEAARIRKAFELELEPSPWNRLHPYLMELWISCYKIRPQLKLIL</sequence>
<dbReference type="PANTHER" id="PTHR32212:SF269">
    <property type="entry name" value="F-BOX_RNI_FBD-LIKE DOMAIN PROTEIN"/>
    <property type="match status" value="1"/>
</dbReference>
<protein>
    <recommendedName>
        <fullName evidence="1">F-box domain-containing protein</fullName>
    </recommendedName>
</protein>
<evidence type="ECO:0000313" key="3">
    <source>
        <dbReference type="Proteomes" id="UP000242715"/>
    </source>
</evidence>
<gene>
    <name evidence="2" type="ORF">TSUD_407880</name>
</gene>
<feature type="domain" description="F-box" evidence="1">
    <location>
        <begin position="23"/>
        <end position="63"/>
    </location>
</feature>
<dbReference type="InterPro" id="IPR001810">
    <property type="entry name" value="F-box_dom"/>
</dbReference>
<dbReference type="PANTHER" id="PTHR32212">
    <property type="entry name" value="CYCLIN-LIKE F-BOX"/>
    <property type="match status" value="1"/>
</dbReference>
<reference evidence="3" key="1">
    <citation type="journal article" date="2017" name="Front. Plant Sci.">
        <title>Climate Clever Clovers: New Paradigm to Reduce the Environmental Footprint of Ruminants by Breeding Low Methanogenic Forages Utilizing Haplotype Variation.</title>
        <authorList>
            <person name="Kaur P."/>
            <person name="Appels R."/>
            <person name="Bayer P.E."/>
            <person name="Keeble-Gagnere G."/>
            <person name="Wang J."/>
            <person name="Hirakawa H."/>
            <person name="Shirasawa K."/>
            <person name="Vercoe P."/>
            <person name="Stefanova K."/>
            <person name="Durmic Z."/>
            <person name="Nichols P."/>
            <person name="Revell C."/>
            <person name="Isobe S.N."/>
            <person name="Edwards D."/>
            <person name="Erskine W."/>
        </authorList>
    </citation>
    <scope>NUCLEOTIDE SEQUENCE [LARGE SCALE GENOMIC DNA]</scope>
    <source>
        <strain evidence="3">cv. Daliak</strain>
    </source>
</reference>
<evidence type="ECO:0000259" key="1">
    <source>
        <dbReference type="SMART" id="SM00256"/>
    </source>
</evidence>
<dbReference type="Proteomes" id="UP000242715">
    <property type="component" value="Unassembled WGS sequence"/>
</dbReference>
<name>A0A2Z6NZT0_TRISU</name>
<dbReference type="Pfam" id="PF00646">
    <property type="entry name" value="F-box"/>
    <property type="match status" value="1"/>
</dbReference>
<keyword evidence="3" id="KW-1185">Reference proteome</keyword>
<dbReference type="InterPro" id="IPR053781">
    <property type="entry name" value="F-box_AtFBL13-like"/>
</dbReference>
<dbReference type="CDD" id="cd22160">
    <property type="entry name" value="F-box_AtFBL13-like"/>
    <property type="match status" value="1"/>
</dbReference>
<dbReference type="InterPro" id="IPR036047">
    <property type="entry name" value="F-box-like_dom_sf"/>
</dbReference>
<evidence type="ECO:0000313" key="2">
    <source>
        <dbReference type="EMBL" id="GAU49711.1"/>
    </source>
</evidence>
<dbReference type="EMBL" id="DF974613">
    <property type="protein sequence ID" value="GAU49711.1"/>
    <property type="molecule type" value="Genomic_DNA"/>
</dbReference>
<organism evidence="2 3">
    <name type="scientific">Trifolium subterraneum</name>
    <name type="common">Subterranean clover</name>
    <dbReference type="NCBI Taxonomy" id="3900"/>
    <lineage>
        <taxon>Eukaryota</taxon>
        <taxon>Viridiplantae</taxon>
        <taxon>Streptophyta</taxon>
        <taxon>Embryophyta</taxon>
        <taxon>Tracheophyta</taxon>
        <taxon>Spermatophyta</taxon>
        <taxon>Magnoliopsida</taxon>
        <taxon>eudicotyledons</taxon>
        <taxon>Gunneridae</taxon>
        <taxon>Pentapetalae</taxon>
        <taxon>rosids</taxon>
        <taxon>fabids</taxon>
        <taxon>Fabales</taxon>
        <taxon>Fabaceae</taxon>
        <taxon>Papilionoideae</taxon>
        <taxon>50 kb inversion clade</taxon>
        <taxon>NPAAA clade</taxon>
        <taxon>Hologalegina</taxon>
        <taxon>IRL clade</taxon>
        <taxon>Trifolieae</taxon>
        <taxon>Trifolium</taxon>
    </lineage>
</organism>
<dbReference type="AlphaFoldDB" id="A0A2Z6NZT0"/>
<dbReference type="SUPFAM" id="SSF81383">
    <property type="entry name" value="F-box domain"/>
    <property type="match status" value="1"/>
</dbReference>
<accession>A0A2Z6NZT0</accession>
<dbReference type="Gene3D" id="1.20.1280.50">
    <property type="match status" value="1"/>
</dbReference>
<dbReference type="OrthoDB" id="1848700at2759"/>
<proteinExistence type="predicted"/>
<dbReference type="SMART" id="SM00256">
    <property type="entry name" value="FBOX"/>
    <property type="match status" value="1"/>
</dbReference>